<evidence type="ECO:0000313" key="2">
    <source>
        <dbReference type="EMBL" id="OSS43868.1"/>
    </source>
</evidence>
<name>A0A1Y2LLV5_EPING</name>
<dbReference type="PROSITE" id="PS51683">
    <property type="entry name" value="SAM_OMT_II"/>
    <property type="match status" value="1"/>
</dbReference>
<evidence type="ECO:0000313" key="3">
    <source>
        <dbReference type="Proteomes" id="UP000193240"/>
    </source>
</evidence>
<feature type="domain" description="O-methyltransferase dimerisation" evidence="1">
    <location>
        <begin position="93"/>
        <end position="164"/>
    </location>
</feature>
<reference evidence="2 3" key="1">
    <citation type="journal article" date="2017" name="Genome Announc.">
        <title>Genome sequence of the saprophytic ascomycete Epicoccum nigrum ICMP 19927 strain isolated from New Zealand.</title>
        <authorList>
            <person name="Fokin M."/>
            <person name="Fleetwood D."/>
            <person name="Weir B.S."/>
            <person name="Villas-Boas S.G."/>
        </authorList>
    </citation>
    <scope>NUCLEOTIDE SEQUENCE [LARGE SCALE GENOMIC DNA]</scope>
    <source>
        <strain evidence="2 3">ICMP 19927</strain>
    </source>
</reference>
<keyword evidence="3" id="KW-1185">Reference proteome</keyword>
<dbReference type="EMBL" id="KZ107861">
    <property type="protein sequence ID" value="OSS43868.1"/>
    <property type="molecule type" value="Genomic_DNA"/>
</dbReference>
<dbReference type="PANTHER" id="PTHR43712:SF5">
    <property type="entry name" value="O-METHYLTRANSFERASE ASQN-RELATED"/>
    <property type="match status" value="1"/>
</dbReference>
<dbReference type="OMA" id="DIDMMCL"/>
<gene>
    <name evidence="2" type="ORF">B5807_11700</name>
</gene>
<dbReference type="SUPFAM" id="SSF46785">
    <property type="entry name" value="Winged helix' DNA-binding domain"/>
    <property type="match status" value="1"/>
</dbReference>
<dbReference type="PANTHER" id="PTHR43712">
    <property type="entry name" value="PUTATIVE (AFU_ORTHOLOGUE AFUA_4G14580)-RELATED"/>
    <property type="match status" value="1"/>
</dbReference>
<evidence type="ECO:0000259" key="1">
    <source>
        <dbReference type="Pfam" id="PF08100"/>
    </source>
</evidence>
<proteinExistence type="predicted"/>
<dbReference type="GO" id="GO:0008168">
    <property type="term" value="F:methyltransferase activity"/>
    <property type="evidence" value="ECO:0007669"/>
    <property type="project" value="InterPro"/>
</dbReference>
<dbReference type="InterPro" id="IPR016461">
    <property type="entry name" value="COMT-like"/>
</dbReference>
<dbReference type="InterPro" id="IPR036388">
    <property type="entry name" value="WH-like_DNA-bd_sf"/>
</dbReference>
<dbReference type="InterPro" id="IPR036390">
    <property type="entry name" value="WH_DNA-bd_sf"/>
</dbReference>
<accession>A0A1Y2LLV5</accession>
<dbReference type="Pfam" id="PF08100">
    <property type="entry name" value="Dimerisation"/>
    <property type="match status" value="1"/>
</dbReference>
<dbReference type="AlphaFoldDB" id="A0A1Y2LLV5"/>
<dbReference type="Proteomes" id="UP000193240">
    <property type="component" value="Unassembled WGS sequence"/>
</dbReference>
<dbReference type="InterPro" id="IPR012967">
    <property type="entry name" value="COMT_dimerisation"/>
</dbReference>
<dbReference type="Gene3D" id="3.40.50.150">
    <property type="entry name" value="Vaccinia Virus protein VP39"/>
    <property type="match status" value="1"/>
</dbReference>
<dbReference type="InParanoid" id="A0A1Y2LLV5"/>
<sequence length="307" mass="33738">MTSATAIDVCSNGTQSNEYEELGKELSQAVSAYSHYLRQENLPAPGLSPSTLGTTETLSEKGLRQKTKVIGLAQKILAMTIDPATSLLIDSLQFHFCSCLKVILDLRIADHIPKNEPMSVEQLTQAVGADRTLLIRIMRVAMTKHVFSELEPGVYRHTSISWMMQDPAMHCLLLHRLDEGFRSASREPEALQLNNYRDPLPDDISGFNLAFGCNDNFWEFIANTDIERGHRFNQAMKAVTINNSSEIPGLFPFASLAKDGGLIVDVGGGLGQVSRQILSCNPGAGLRCVVQDKHAITDPLMKGPQEL</sequence>
<protein>
    <recommendedName>
        <fullName evidence="1">O-methyltransferase dimerisation domain-containing protein</fullName>
    </recommendedName>
</protein>
<organism evidence="2 3">
    <name type="scientific">Epicoccum nigrum</name>
    <name type="common">Soil fungus</name>
    <name type="synonym">Epicoccum purpurascens</name>
    <dbReference type="NCBI Taxonomy" id="105696"/>
    <lineage>
        <taxon>Eukaryota</taxon>
        <taxon>Fungi</taxon>
        <taxon>Dikarya</taxon>
        <taxon>Ascomycota</taxon>
        <taxon>Pezizomycotina</taxon>
        <taxon>Dothideomycetes</taxon>
        <taxon>Pleosporomycetidae</taxon>
        <taxon>Pleosporales</taxon>
        <taxon>Pleosporineae</taxon>
        <taxon>Didymellaceae</taxon>
        <taxon>Epicoccum</taxon>
    </lineage>
</organism>
<dbReference type="GO" id="GO:0046983">
    <property type="term" value="F:protein dimerization activity"/>
    <property type="evidence" value="ECO:0007669"/>
    <property type="project" value="InterPro"/>
</dbReference>
<dbReference type="InterPro" id="IPR029063">
    <property type="entry name" value="SAM-dependent_MTases_sf"/>
</dbReference>
<dbReference type="SUPFAM" id="SSF53335">
    <property type="entry name" value="S-adenosyl-L-methionine-dependent methyltransferases"/>
    <property type="match status" value="1"/>
</dbReference>
<dbReference type="Gene3D" id="1.10.10.10">
    <property type="entry name" value="Winged helix-like DNA-binding domain superfamily/Winged helix DNA-binding domain"/>
    <property type="match status" value="1"/>
</dbReference>